<keyword evidence="3" id="KW-1185">Reference proteome</keyword>
<dbReference type="Proteomes" id="UP001203058">
    <property type="component" value="Unassembled WGS sequence"/>
</dbReference>
<evidence type="ECO:0000313" key="3">
    <source>
        <dbReference type="Proteomes" id="UP001203058"/>
    </source>
</evidence>
<gene>
    <name evidence="2" type="ORF">LZ016_14145</name>
</gene>
<dbReference type="EMBL" id="JAKZHW010000002">
    <property type="protein sequence ID" value="MCH8617234.1"/>
    <property type="molecule type" value="Genomic_DNA"/>
</dbReference>
<keyword evidence="1" id="KW-1133">Transmembrane helix</keyword>
<protein>
    <submittedName>
        <fullName evidence="2">Uncharacterized protein</fullName>
    </submittedName>
</protein>
<evidence type="ECO:0000313" key="2">
    <source>
        <dbReference type="EMBL" id="MCH8617234.1"/>
    </source>
</evidence>
<feature type="transmembrane region" description="Helical" evidence="1">
    <location>
        <begin position="6"/>
        <end position="27"/>
    </location>
</feature>
<evidence type="ECO:0000256" key="1">
    <source>
        <dbReference type="SAM" id="Phobius"/>
    </source>
</evidence>
<organism evidence="2 3">
    <name type="scientific">Sphingomonas telluris</name>
    <dbReference type="NCBI Taxonomy" id="2907998"/>
    <lineage>
        <taxon>Bacteria</taxon>
        <taxon>Pseudomonadati</taxon>
        <taxon>Pseudomonadota</taxon>
        <taxon>Alphaproteobacteria</taxon>
        <taxon>Sphingomonadales</taxon>
        <taxon>Sphingomonadaceae</taxon>
        <taxon>Sphingomonas</taxon>
    </lineage>
</organism>
<reference evidence="2 3" key="1">
    <citation type="submission" date="2022-03" db="EMBL/GenBank/DDBJ databases">
        <authorList>
            <person name="Jo J.-H."/>
            <person name="Im W.-T."/>
        </authorList>
    </citation>
    <scope>NUCLEOTIDE SEQUENCE [LARGE SCALE GENOMIC DNA]</scope>
    <source>
        <strain evidence="2 3">SM33</strain>
    </source>
</reference>
<keyword evidence="1" id="KW-0472">Membrane</keyword>
<comment type="caution">
    <text evidence="2">The sequence shown here is derived from an EMBL/GenBank/DDBJ whole genome shotgun (WGS) entry which is preliminary data.</text>
</comment>
<accession>A0ABS9VQH4</accession>
<sequence length="72" mass="6990">MGTGTLIFMIVGPIAILVGVAMMIVAIRGGVGENPKSTAMLIAGMMAAAFGTLLTAFAIGNAAGPATLPQGA</sequence>
<keyword evidence="1" id="KW-0812">Transmembrane</keyword>
<dbReference type="RefSeq" id="WP_241448098.1">
    <property type="nucleotide sequence ID" value="NZ_JAKZHW010000002.1"/>
</dbReference>
<proteinExistence type="predicted"/>
<feature type="transmembrane region" description="Helical" evidence="1">
    <location>
        <begin position="39"/>
        <end position="59"/>
    </location>
</feature>
<name>A0ABS9VQH4_9SPHN</name>